<organism evidence="2 3">
    <name type="scientific">Symbiodinium microadriaticum</name>
    <name type="common">Dinoflagellate</name>
    <name type="synonym">Zooxanthella microadriatica</name>
    <dbReference type="NCBI Taxonomy" id="2951"/>
    <lineage>
        <taxon>Eukaryota</taxon>
        <taxon>Sar</taxon>
        <taxon>Alveolata</taxon>
        <taxon>Dinophyceae</taxon>
        <taxon>Suessiales</taxon>
        <taxon>Symbiodiniaceae</taxon>
        <taxon>Symbiodinium</taxon>
    </lineage>
</organism>
<feature type="transmembrane region" description="Helical" evidence="1">
    <location>
        <begin position="98"/>
        <end position="122"/>
    </location>
</feature>
<evidence type="ECO:0000256" key="1">
    <source>
        <dbReference type="SAM" id="Phobius"/>
    </source>
</evidence>
<dbReference type="OrthoDB" id="427499at2759"/>
<name>A0A1Q9DP14_SYMMI</name>
<comment type="caution">
    <text evidence="2">The sequence shown here is derived from an EMBL/GenBank/DDBJ whole genome shotgun (WGS) entry which is preliminary data.</text>
</comment>
<protein>
    <submittedName>
        <fullName evidence="2">Uncharacterized protein</fullName>
    </submittedName>
</protein>
<reference evidence="2 3" key="1">
    <citation type="submission" date="2016-02" db="EMBL/GenBank/DDBJ databases">
        <title>Genome analysis of coral dinoflagellate symbionts highlights evolutionary adaptations to a symbiotic lifestyle.</title>
        <authorList>
            <person name="Aranda M."/>
            <person name="Li Y."/>
            <person name="Liew Y.J."/>
            <person name="Baumgarten S."/>
            <person name="Simakov O."/>
            <person name="Wilson M."/>
            <person name="Piel J."/>
            <person name="Ashoor H."/>
            <person name="Bougouffa S."/>
            <person name="Bajic V.B."/>
            <person name="Ryu T."/>
            <person name="Ravasi T."/>
            <person name="Bayer T."/>
            <person name="Micklem G."/>
            <person name="Kim H."/>
            <person name="Bhak J."/>
            <person name="Lajeunesse T.C."/>
            <person name="Voolstra C.R."/>
        </authorList>
    </citation>
    <scope>NUCLEOTIDE SEQUENCE [LARGE SCALE GENOMIC DNA]</scope>
    <source>
        <strain evidence="2 3">CCMP2467</strain>
    </source>
</reference>
<evidence type="ECO:0000313" key="2">
    <source>
        <dbReference type="EMBL" id="OLP96909.1"/>
    </source>
</evidence>
<accession>A0A1Q9DP14</accession>
<feature type="transmembrane region" description="Helical" evidence="1">
    <location>
        <begin position="193"/>
        <end position="214"/>
    </location>
</feature>
<sequence>MRTESRKMHFDISQRALELLQKRGVKSFVQQAIPQVEAIGQALQATRNETYREIFTQLYLGFENLVPSPWRAAAVVGLLPSLVAVGLPLLANRGLIEAAAVAAFWLVIRPASAMLEASWWFLVPGPKVSAQRMTLGLIPEAMVTAAHFYWCWGLFELVGRRRPALQRLLAVLFLTVVLLPVTLAQVFLEHLQPRQACICALLGDSLGLLFFLALRTPPCWRLITAMPRDQAYMWSKVPTFQLHDNLSTFWGGCVWNLMLQ</sequence>
<evidence type="ECO:0000313" key="3">
    <source>
        <dbReference type="Proteomes" id="UP000186817"/>
    </source>
</evidence>
<gene>
    <name evidence="2" type="ORF">AK812_SmicGene20797</name>
</gene>
<keyword evidence="1" id="KW-0812">Transmembrane</keyword>
<dbReference type="EMBL" id="LSRX01000452">
    <property type="protein sequence ID" value="OLP96909.1"/>
    <property type="molecule type" value="Genomic_DNA"/>
</dbReference>
<keyword evidence="3" id="KW-1185">Reference proteome</keyword>
<keyword evidence="1" id="KW-0472">Membrane</keyword>
<keyword evidence="1" id="KW-1133">Transmembrane helix</keyword>
<dbReference type="OMA" id="RQACICA"/>
<dbReference type="AlphaFoldDB" id="A0A1Q9DP14"/>
<feature type="transmembrane region" description="Helical" evidence="1">
    <location>
        <begin position="167"/>
        <end position="187"/>
    </location>
</feature>
<dbReference type="Proteomes" id="UP000186817">
    <property type="component" value="Unassembled WGS sequence"/>
</dbReference>
<proteinExistence type="predicted"/>
<feature type="transmembrane region" description="Helical" evidence="1">
    <location>
        <begin position="134"/>
        <end position="155"/>
    </location>
</feature>